<dbReference type="InterPro" id="IPR001611">
    <property type="entry name" value="Leu-rich_rpt"/>
</dbReference>
<comment type="caution">
    <text evidence="3">The sequence shown here is derived from an EMBL/GenBank/DDBJ whole genome shotgun (WGS) entry which is preliminary data.</text>
</comment>
<keyword evidence="2" id="KW-0677">Repeat</keyword>
<sequence>MPLLPRPIAFFALVWLVVPAIAVYGQETPADPPAAETEVAKPLFPDTALEAAVRAEVFAKRNNQEPITKEDVATISRVVASGKKIKSLEGLEHCPALMMLDLADNEITDLKPIAGLKRLQSVTLANNKITDIAPLAELTAMQLLDLSGNQLSDTSALGKMANLRTLYLAKNQLKSIDGIKGLSKIWSLDVSENQLTDLAPVAKLTWLSTLDIAGNQIASLEPLTGLGELNMLIMQRNQVSDLSPLVEMCRKDFQGDRRFAPFLQVFLSENPIEAKKLETQRSELLSFGVKVTEK</sequence>
<protein>
    <submittedName>
        <fullName evidence="3">Internalin-A</fullName>
    </submittedName>
</protein>
<dbReference type="SMART" id="SM00365">
    <property type="entry name" value="LRR_SD22"/>
    <property type="match status" value="5"/>
</dbReference>
<dbReference type="PROSITE" id="PS51450">
    <property type="entry name" value="LRR"/>
    <property type="match status" value="4"/>
</dbReference>
<dbReference type="Gene3D" id="3.80.10.10">
    <property type="entry name" value="Ribonuclease Inhibitor"/>
    <property type="match status" value="1"/>
</dbReference>
<dbReference type="SUPFAM" id="SSF52058">
    <property type="entry name" value="L domain-like"/>
    <property type="match status" value="1"/>
</dbReference>
<dbReference type="PANTHER" id="PTHR46652">
    <property type="entry name" value="LEUCINE-RICH REPEAT AND IQ DOMAIN-CONTAINING PROTEIN 1-RELATED"/>
    <property type="match status" value="1"/>
</dbReference>
<reference evidence="3 4" key="1">
    <citation type="submission" date="2019-02" db="EMBL/GenBank/DDBJ databases">
        <title>Deep-cultivation of Planctomycetes and their phenomic and genomic characterization uncovers novel biology.</title>
        <authorList>
            <person name="Wiegand S."/>
            <person name="Jogler M."/>
            <person name="Boedeker C."/>
            <person name="Pinto D."/>
            <person name="Vollmers J."/>
            <person name="Rivas-Marin E."/>
            <person name="Kohn T."/>
            <person name="Peeters S.H."/>
            <person name="Heuer A."/>
            <person name="Rast P."/>
            <person name="Oberbeckmann S."/>
            <person name="Bunk B."/>
            <person name="Jeske O."/>
            <person name="Meyerdierks A."/>
            <person name="Storesund J.E."/>
            <person name="Kallscheuer N."/>
            <person name="Luecker S."/>
            <person name="Lage O.M."/>
            <person name="Pohl T."/>
            <person name="Merkel B.J."/>
            <person name="Hornburger P."/>
            <person name="Mueller R.-W."/>
            <person name="Bruemmer F."/>
            <person name="Labrenz M."/>
            <person name="Spormann A.M."/>
            <person name="Op Den Camp H."/>
            <person name="Overmann J."/>
            <person name="Amann R."/>
            <person name="Jetten M.S.M."/>
            <person name="Mascher T."/>
            <person name="Medema M.H."/>
            <person name="Devos D.P."/>
            <person name="Kaster A.-K."/>
            <person name="Ovreas L."/>
            <person name="Rohde M."/>
            <person name="Galperin M.Y."/>
            <person name="Jogler C."/>
        </authorList>
    </citation>
    <scope>NUCLEOTIDE SEQUENCE [LARGE SCALE GENOMIC DNA]</scope>
    <source>
        <strain evidence="3 4">Pla52o</strain>
    </source>
</reference>
<evidence type="ECO:0000313" key="3">
    <source>
        <dbReference type="EMBL" id="TWU21143.1"/>
    </source>
</evidence>
<dbReference type="RefSeq" id="WP_231612478.1">
    <property type="nucleotide sequence ID" value="NZ_SJPT01000007.1"/>
</dbReference>
<name>A0A5C6C8W2_9BACT</name>
<dbReference type="InterPro" id="IPR050836">
    <property type="entry name" value="SDS22/Internalin_LRR"/>
</dbReference>
<gene>
    <name evidence="3" type="primary">inlA_1</name>
    <name evidence="3" type="ORF">Pla52o_41770</name>
</gene>
<dbReference type="InterPro" id="IPR032675">
    <property type="entry name" value="LRR_dom_sf"/>
</dbReference>
<dbReference type="Pfam" id="PF12799">
    <property type="entry name" value="LRR_4"/>
    <property type="match status" value="3"/>
</dbReference>
<accession>A0A5C6C8W2</accession>
<dbReference type="AlphaFoldDB" id="A0A5C6C8W2"/>
<dbReference type="InterPro" id="IPR003591">
    <property type="entry name" value="Leu-rich_rpt_typical-subtyp"/>
</dbReference>
<evidence type="ECO:0000313" key="4">
    <source>
        <dbReference type="Proteomes" id="UP000316304"/>
    </source>
</evidence>
<keyword evidence="4" id="KW-1185">Reference proteome</keyword>
<evidence type="ECO:0000256" key="1">
    <source>
        <dbReference type="ARBA" id="ARBA00022614"/>
    </source>
</evidence>
<dbReference type="SMART" id="SM00369">
    <property type="entry name" value="LRR_TYP"/>
    <property type="match status" value="4"/>
</dbReference>
<dbReference type="EMBL" id="SJPT01000007">
    <property type="protein sequence ID" value="TWU21143.1"/>
    <property type="molecule type" value="Genomic_DNA"/>
</dbReference>
<evidence type="ECO:0000256" key="2">
    <source>
        <dbReference type="ARBA" id="ARBA00022737"/>
    </source>
</evidence>
<proteinExistence type="predicted"/>
<dbReference type="InterPro" id="IPR025875">
    <property type="entry name" value="Leu-rich_rpt_4"/>
</dbReference>
<dbReference type="Proteomes" id="UP000316304">
    <property type="component" value="Unassembled WGS sequence"/>
</dbReference>
<keyword evidence="1" id="KW-0433">Leucine-rich repeat</keyword>
<dbReference type="PANTHER" id="PTHR46652:SF3">
    <property type="entry name" value="LEUCINE-RICH REPEAT-CONTAINING PROTEIN 9"/>
    <property type="match status" value="1"/>
</dbReference>
<organism evidence="3 4">
    <name type="scientific">Novipirellula galeiformis</name>
    <dbReference type="NCBI Taxonomy" id="2528004"/>
    <lineage>
        <taxon>Bacteria</taxon>
        <taxon>Pseudomonadati</taxon>
        <taxon>Planctomycetota</taxon>
        <taxon>Planctomycetia</taxon>
        <taxon>Pirellulales</taxon>
        <taxon>Pirellulaceae</taxon>
        <taxon>Novipirellula</taxon>
    </lineage>
</organism>